<dbReference type="RefSeq" id="WP_012472677.1">
    <property type="nucleotide sequence ID" value="NC_010830.1"/>
</dbReference>
<dbReference type="HOGENOM" id="CLU_037408_2_1_10"/>
<proteinExistence type="inferred from homology"/>
<evidence type="ECO:0000256" key="7">
    <source>
        <dbReference type="ARBA" id="ARBA00023136"/>
    </source>
</evidence>
<dbReference type="CDD" id="cd04606">
    <property type="entry name" value="CBS_pair_Mg_transporter"/>
    <property type="match status" value="1"/>
</dbReference>
<feature type="domain" description="CBS" evidence="10">
    <location>
        <begin position="139"/>
        <end position="203"/>
    </location>
</feature>
<dbReference type="EMBL" id="CP001102">
    <property type="protein sequence ID" value="ACE05912.1"/>
    <property type="molecule type" value="Genomic_DNA"/>
</dbReference>
<dbReference type="Gene3D" id="3.10.580.10">
    <property type="entry name" value="CBS-domain"/>
    <property type="match status" value="1"/>
</dbReference>
<dbReference type="Gene3D" id="1.10.357.20">
    <property type="entry name" value="SLC41 divalent cation transporters, integral membrane domain"/>
    <property type="match status" value="1"/>
</dbReference>
<keyword evidence="9" id="KW-0479">Metal-binding</keyword>
<evidence type="ECO:0000256" key="8">
    <source>
        <dbReference type="PROSITE-ProRule" id="PRU00703"/>
    </source>
</evidence>
<dbReference type="Pfam" id="PF00571">
    <property type="entry name" value="CBS"/>
    <property type="match status" value="2"/>
</dbReference>
<comment type="subcellular location">
    <subcellularLocation>
        <location evidence="9">Cell membrane</location>
        <topology evidence="9">Multi-pass membrane protein</topology>
    </subcellularLocation>
    <subcellularLocation>
        <location evidence="1">Membrane</location>
        <topology evidence="1">Multi-pass membrane protein</topology>
    </subcellularLocation>
</comment>
<keyword evidence="7 9" id="KW-0472">Membrane</keyword>
<dbReference type="GO" id="GO:0046872">
    <property type="term" value="F:metal ion binding"/>
    <property type="evidence" value="ECO:0007669"/>
    <property type="project" value="UniProtKB-KW"/>
</dbReference>
<keyword evidence="8" id="KW-0129">CBS domain</keyword>
<dbReference type="PROSITE" id="PS50283">
    <property type="entry name" value="NA_SOLUT_SYMP_3"/>
    <property type="match status" value="1"/>
</dbReference>
<dbReference type="InterPro" id="IPR006668">
    <property type="entry name" value="Mg_transptr_MgtE_intracell_dom"/>
</dbReference>
<dbReference type="Pfam" id="PF03448">
    <property type="entry name" value="MgtE_N"/>
    <property type="match status" value="1"/>
</dbReference>
<evidence type="ECO:0000313" key="12">
    <source>
        <dbReference type="Proteomes" id="UP000001227"/>
    </source>
</evidence>
<dbReference type="InterPro" id="IPR006669">
    <property type="entry name" value="MgtE_transporter"/>
</dbReference>
<evidence type="ECO:0000256" key="6">
    <source>
        <dbReference type="ARBA" id="ARBA00022989"/>
    </source>
</evidence>
<dbReference type="Pfam" id="PF01769">
    <property type="entry name" value="MgtE"/>
    <property type="match status" value="1"/>
</dbReference>
<dbReference type="SUPFAM" id="SSF158791">
    <property type="entry name" value="MgtE N-terminal domain-like"/>
    <property type="match status" value="1"/>
</dbReference>
<comment type="similarity">
    <text evidence="2 9">Belongs to the SLC41A transporter family.</text>
</comment>
<dbReference type="OrthoDB" id="9790355at2"/>
<comment type="subunit">
    <text evidence="9">Homodimer.</text>
</comment>
<reference evidence="11 12" key="1">
    <citation type="journal article" date="2010" name="J. Bacteriol.">
        <title>The genome of the amoeba symbiont 'Candidatus Amoebophilus asiaticus' reveals common mechanisms for host cell interaction among amoeba-associated bacteria.</title>
        <authorList>
            <person name="Schmitz-Esser S."/>
            <person name="Tischler P."/>
            <person name="Arnold R."/>
            <person name="Montanaro J."/>
            <person name="Wagner M."/>
            <person name="Rattei T."/>
            <person name="Horn M."/>
        </authorList>
    </citation>
    <scope>NUCLEOTIDE SEQUENCE [LARGE SCALE GENOMIC DNA]</scope>
    <source>
        <strain evidence="11 12">5a2</strain>
    </source>
</reference>
<evidence type="ECO:0000313" key="11">
    <source>
        <dbReference type="EMBL" id="ACE05912.1"/>
    </source>
</evidence>
<keyword evidence="3 9" id="KW-0813">Transport</keyword>
<feature type="transmembrane region" description="Helical" evidence="9">
    <location>
        <begin position="438"/>
        <end position="462"/>
    </location>
</feature>
<dbReference type="GO" id="GO:0005886">
    <property type="term" value="C:plasma membrane"/>
    <property type="evidence" value="ECO:0007669"/>
    <property type="project" value="UniProtKB-SubCell"/>
</dbReference>
<keyword evidence="6 9" id="KW-1133">Transmembrane helix</keyword>
<keyword evidence="5 9" id="KW-0460">Magnesium</keyword>
<feature type="transmembrane region" description="Helical" evidence="9">
    <location>
        <begin position="289"/>
        <end position="307"/>
    </location>
</feature>
<organism evidence="11 12">
    <name type="scientific">Amoebophilus asiaticus (strain 5a2)</name>
    <dbReference type="NCBI Taxonomy" id="452471"/>
    <lineage>
        <taxon>Bacteria</taxon>
        <taxon>Pseudomonadati</taxon>
        <taxon>Bacteroidota</taxon>
        <taxon>Cytophagia</taxon>
        <taxon>Cytophagales</taxon>
        <taxon>Amoebophilaceae</taxon>
        <taxon>Candidatus Amoebophilus</taxon>
    </lineage>
</organism>
<dbReference type="KEGG" id="aas:Aasi_0507"/>
<dbReference type="AlphaFoldDB" id="B3ERR0"/>
<dbReference type="InterPro" id="IPR038076">
    <property type="entry name" value="MgtE_N_sf"/>
</dbReference>
<evidence type="ECO:0000256" key="5">
    <source>
        <dbReference type="ARBA" id="ARBA00022842"/>
    </source>
</evidence>
<feature type="transmembrane region" description="Helical" evidence="9">
    <location>
        <begin position="319"/>
        <end position="345"/>
    </location>
</feature>
<feature type="transmembrane region" description="Helical" evidence="9">
    <location>
        <begin position="365"/>
        <end position="387"/>
    </location>
</feature>
<dbReference type="PANTHER" id="PTHR43773:SF1">
    <property type="entry name" value="MAGNESIUM TRANSPORTER MGTE"/>
    <property type="match status" value="1"/>
</dbReference>
<dbReference type="InterPro" id="IPR001734">
    <property type="entry name" value="Na/solute_symporter"/>
</dbReference>
<dbReference type="InterPro" id="IPR046342">
    <property type="entry name" value="CBS_dom_sf"/>
</dbReference>
<evidence type="ECO:0000256" key="1">
    <source>
        <dbReference type="ARBA" id="ARBA00004141"/>
    </source>
</evidence>
<dbReference type="InterPro" id="IPR000644">
    <property type="entry name" value="CBS_dom"/>
</dbReference>
<accession>B3ERR0</accession>
<dbReference type="PANTHER" id="PTHR43773">
    <property type="entry name" value="MAGNESIUM TRANSPORTER MGTE"/>
    <property type="match status" value="1"/>
</dbReference>
<dbReference type="SUPFAM" id="SSF54631">
    <property type="entry name" value="CBS-domain pair"/>
    <property type="match status" value="1"/>
</dbReference>
<dbReference type="eggNOG" id="COG2239">
    <property type="taxonomic scope" value="Bacteria"/>
</dbReference>
<dbReference type="NCBIfam" id="TIGR00400">
    <property type="entry name" value="mgtE"/>
    <property type="match status" value="1"/>
</dbReference>
<dbReference type="Gene3D" id="1.25.60.10">
    <property type="entry name" value="MgtE N-terminal domain-like"/>
    <property type="match status" value="1"/>
</dbReference>
<dbReference type="SMART" id="SM00924">
    <property type="entry name" value="MgtE_N"/>
    <property type="match status" value="1"/>
</dbReference>
<evidence type="ECO:0000256" key="9">
    <source>
        <dbReference type="RuleBase" id="RU362011"/>
    </source>
</evidence>
<sequence>MNNGADLTQQEYWQGLLARQKEDELIVSLEDAPIVEAADFLAQLSPTKTLGILIKLPVSMQGAIFAEFDDSYQSILYRLADKKDFAYIFSSMPSEYRADFYQRLDGKEQARLLPYLTKRVREDVIALSAYPSETAGSIMSTDFATVLEDMTVKQAIQKLKEDAPSKKMIYYIYVVDANMRMIGFVSLKDLIMADPEELVANSLHDNFIYAIVDEDQEAVAKRIEKYSLVAMPILNEEGQLLGIVSYDYAMEVIRMEQTEDMERFMGIVSNEETSDYLKASSFQHYKKRVAWIVGLFITGFLSTLVIHKHEYLIERITVLSLYLPMIAATGGNAGSQAASVVIRALSLGQITLSNWLSIIFKEAKVAILLAISLFLLAFSKVVLLSLLSSANTFDQYDVYRVAFTIGLALSLQVINSTVIGAALPLIAKYFNGDPAVAASPAITTIVDITGMIIYFYVAIAVLS</sequence>
<dbReference type="SMART" id="SM00116">
    <property type="entry name" value="CBS"/>
    <property type="match status" value="2"/>
</dbReference>
<dbReference type="GO" id="GO:0015095">
    <property type="term" value="F:magnesium ion transmembrane transporter activity"/>
    <property type="evidence" value="ECO:0007669"/>
    <property type="project" value="UniProtKB-UniRule"/>
</dbReference>
<dbReference type="PROSITE" id="PS51371">
    <property type="entry name" value="CBS"/>
    <property type="match status" value="1"/>
</dbReference>
<evidence type="ECO:0000256" key="2">
    <source>
        <dbReference type="ARBA" id="ARBA00009749"/>
    </source>
</evidence>
<gene>
    <name evidence="11" type="ordered locus">Aasi_0507</name>
</gene>
<dbReference type="InterPro" id="IPR036739">
    <property type="entry name" value="SLC41_membr_dom_sf"/>
</dbReference>
<dbReference type="Proteomes" id="UP000001227">
    <property type="component" value="Chromosome"/>
</dbReference>
<comment type="function">
    <text evidence="9">Acts as a magnesium transporter.</text>
</comment>
<dbReference type="SUPFAM" id="SSF161093">
    <property type="entry name" value="MgtE membrane domain-like"/>
    <property type="match status" value="1"/>
</dbReference>
<dbReference type="InterPro" id="IPR006667">
    <property type="entry name" value="SLC41_membr_dom"/>
</dbReference>
<name>B3ERR0_AMOA5</name>
<evidence type="ECO:0000256" key="4">
    <source>
        <dbReference type="ARBA" id="ARBA00022692"/>
    </source>
</evidence>
<evidence type="ECO:0000259" key="10">
    <source>
        <dbReference type="PROSITE" id="PS51371"/>
    </source>
</evidence>
<evidence type="ECO:0000256" key="3">
    <source>
        <dbReference type="ARBA" id="ARBA00022448"/>
    </source>
</evidence>
<protein>
    <recommendedName>
        <fullName evidence="9">Magnesium transporter MgtE</fullName>
    </recommendedName>
</protein>
<feature type="transmembrane region" description="Helical" evidence="9">
    <location>
        <begin position="399"/>
        <end position="426"/>
    </location>
</feature>
<keyword evidence="12" id="KW-1185">Reference proteome</keyword>
<keyword evidence="9" id="KW-1003">Cell membrane</keyword>
<keyword evidence="4 9" id="KW-0812">Transmembrane</keyword>